<accession>A0A5A9P030</accession>
<feature type="region of interest" description="Disordered" evidence="1">
    <location>
        <begin position="143"/>
        <end position="173"/>
    </location>
</feature>
<sequence length="243" mass="27062">MESETLDNEISTTATTITRVWTLKRYGRFLPNGNVKASGHGCAWKIFDSSDIAEKLELNILDSAHLLVSKGQELLEGFSLLNSQSFLKVQHKSDSLLFNITVKGESRLIRLQFDGSSRAEAAEFCSEAVKRLNVHVRVQEHMTTRSSGAQSIPEQPGASTQEPQTPQDDEPQAAPVLSMESLSIKQLSQYFLGQSKMSLPVAYHQSTLPPGDLEQLLRLCLLDSSFPAFVEEVEKKLREIIQE</sequence>
<dbReference type="PANTHER" id="PTHR34921:SF1">
    <property type="entry name" value="MEIOTIC RECOMBINATION PROTEIN REC114"/>
    <property type="match status" value="1"/>
</dbReference>
<dbReference type="PANTHER" id="PTHR34921">
    <property type="entry name" value="MEIOTIC RECOMBINATION PROTEIN REC114"/>
    <property type="match status" value="1"/>
</dbReference>
<dbReference type="InterPro" id="IPR029168">
    <property type="entry name" value="REC114L"/>
</dbReference>
<protein>
    <recommendedName>
        <fullName evidence="4">Meiotic recombination protein REC114</fullName>
    </recommendedName>
</protein>
<name>A0A5A9P030_9TELE</name>
<dbReference type="Pfam" id="PF15165">
    <property type="entry name" value="REC114-like"/>
    <property type="match status" value="1"/>
</dbReference>
<dbReference type="AlphaFoldDB" id="A0A5A9P030"/>
<evidence type="ECO:0000256" key="1">
    <source>
        <dbReference type="SAM" id="MobiDB-lite"/>
    </source>
</evidence>
<organism evidence="2 3">
    <name type="scientific">Triplophysa tibetana</name>
    <dbReference type="NCBI Taxonomy" id="1572043"/>
    <lineage>
        <taxon>Eukaryota</taxon>
        <taxon>Metazoa</taxon>
        <taxon>Chordata</taxon>
        <taxon>Craniata</taxon>
        <taxon>Vertebrata</taxon>
        <taxon>Euteleostomi</taxon>
        <taxon>Actinopterygii</taxon>
        <taxon>Neopterygii</taxon>
        <taxon>Teleostei</taxon>
        <taxon>Ostariophysi</taxon>
        <taxon>Cypriniformes</taxon>
        <taxon>Nemacheilidae</taxon>
        <taxon>Triplophysa</taxon>
    </lineage>
</organism>
<comment type="caution">
    <text evidence="2">The sequence shown here is derived from an EMBL/GenBank/DDBJ whole genome shotgun (WGS) entry which is preliminary data.</text>
</comment>
<reference evidence="2 3" key="1">
    <citation type="journal article" date="2019" name="Mol. Ecol. Resour.">
        <title>Chromosome-level genome assembly of Triplophysa tibetana, a fish adapted to the harsh high-altitude environment of the Tibetan Plateau.</title>
        <authorList>
            <person name="Yang X."/>
            <person name="Liu H."/>
            <person name="Ma Z."/>
            <person name="Zou Y."/>
            <person name="Zou M."/>
            <person name="Mao Y."/>
            <person name="Li X."/>
            <person name="Wang H."/>
            <person name="Chen T."/>
            <person name="Wang W."/>
            <person name="Yang R."/>
        </authorList>
    </citation>
    <scope>NUCLEOTIDE SEQUENCE [LARGE SCALE GENOMIC DNA]</scope>
    <source>
        <strain evidence="2">TTIB1903HZAU</strain>
        <tissue evidence="2">Muscle</tissue>
    </source>
</reference>
<evidence type="ECO:0000313" key="3">
    <source>
        <dbReference type="Proteomes" id="UP000324632"/>
    </source>
</evidence>
<feature type="compositionally biased region" description="Polar residues" evidence="1">
    <location>
        <begin position="144"/>
        <end position="159"/>
    </location>
</feature>
<proteinExistence type="predicted"/>
<keyword evidence="3" id="KW-1185">Reference proteome</keyword>
<evidence type="ECO:0000313" key="2">
    <source>
        <dbReference type="EMBL" id="KAA0715278.1"/>
    </source>
</evidence>
<dbReference type="Proteomes" id="UP000324632">
    <property type="component" value="Chromosome 11"/>
</dbReference>
<gene>
    <name evidence="2" type="ORF">E1301_Tti021164</name>
</gene>
<evidence type="ECO:0008006" key="4">
    <source>
        <dbReference type="Google" id="ProtNLM"/>
    </source>
</evidence>
<dbReference type="EMBL" id="SOYY01000011">
    <property type="protein sequence ID" value="KAA0715278.1"/>
    <property type="molecule type" value="Genomic_DNA"/>
</dbReference>